<evidence type="ECO:0000313" key="2">
    <source>
        <dbReference type="EMBL" id="MFI9103250.1"/>
    </source>
</evidence>
<organism evidence="2 3">
    <name type="scientific">Streptomyces fildesensis</name>
    <dbReference type="NCBI Taxonomy" id="375757"/>
    <lineage>
        <taxon>Bacteria</taxon>
        <taxon>Bacillati</taxon>
        <taxon>Actinomycetota</taxon>
        <taxon>Actinomycetes</taxon>
        <taxon>Kitasatosporales</taxon>
        <taxon>Streptomycetaceae</taxon>
        <taxon>Streptomyces</taxon>
    </lineage>
</organism>
<keyword evidence="3" id="KW-1185">Reference proteome</keyword>
<dbReference type="InterPro" id="IPR000772">
    <property type="entry name" value="Ricin_B_lectin"/>
</dbReference>
<sequence length="173" mass="19851">MRIKIGFPGVISVESDDVADLFRRRRTSRGPFLLMGRDSGLALDTAWRGEGESPILWPAHAHPHQLWYFQRTHRRNQFLIVSVDNGLVLDARQGTELRRWPVMRSPSDDRHQHWRLHPTKDATGFIIESVHSGHVLDVPEEAGRKTRTPPVLWERHGEMNQQFLIMTPSGGPA</sequence>
<comment type="caution">
    <text evidence="2">The sequence shown here is derived from an EMBL/GenBank/DDBJ whole genome shotgun (WGS) entry which is preliminary data.</text>
</comment>
<protein>
    <submittedName>
        <fullName evidence="2">RICIN domain-containing protein</fullName>
    </submittedName>
</protein>
<dbReference type="Gene3D" id="2.80.10.50">
    <property type="match status" value="2"/>
</dbReference>
<dbReference type="SUPFAM" id="SSF50370">
    <property type="entry name" value="Ricin B-like lectins"/>
    <property type="match status" value="1"/>
</dbReference>
<feature type="domain" description="Ricin B lectin" evidence="1">
    <location>
        <begin position="29"/>
        <end position="166"/>
    </location>
</feature>
<gene>
    <name evidence="2" type="ORF">ACIGXA_22275</name>
</gene>
<evidence type="ECO:0000313" key="3">
    <source>
        <dbReference type="Proteomes" id="UP001614394"/>
    </source>
</evidence>
<name>A0ABW8C9Y5_9ACTN</name>
<proteinExistence type="predicted"/>
<dbReference type="PROSITE" id="PS50231">
    <property type="entry name" value="RICIN_B_LECTIN"/>
    <property type="match status" value="1"/>
</dbReference>
<reference evidence="2 3" key="1">
    <citation type="submission" date="2024-10" db="EMBL/GenBank/DDBJ databases">
        <title>The Natural Products Discovery Center: Release of the First 8490 Sequenced Strains for Exploring Actinobacteria Biosynthetic Diversity.</title>
        <authorList>
            <person name="Kalkreuter E."/>
            <person name="Kautsar S.A."/>
            <person name="Yang D."/>
            <person name="Bader C.D."/>
            <person name="Teijaro C.N."/>
            <person name="Fluegel L."/>
            <person name="Davis C.M."/>
            <person name="Simpson J.R."/>
            <person name="Lauterbach L."/>
            <person name="Steele A.D."/>
            <person name="Gui C."/>
            <person name="Meng S."/>
            <person name="Li G."/>
            <person name="Viehrig K."/>
            <person name="Ye F."/>
            <person name="Su P."/>
            <person name="Kiefer A.F."/>
            <person name="Nichols A."/>
            <person name="Cepeda A.J."/>
            <person name="Yan W."/>
            <person name="Fan B."/>
            <person name="Jiang Y."/>
            <person name="Adhikari A."/>
            <person name="Zheng C.-J."/>
            <person name="Schuster L."/>
            <person name="Cowan T.M."/>
            <person name="Smanski M.J."/>
            <person name="Chevrette M.G."/>
            <person name="De Carvalho L.P.S."/>
            <person name="Shen B."/>
        </authorList>
    </citation>
    <scope>NUCLEOTIDE SEQUENCE [LARGE SCALE GENOMIC DNA]</scope>
    <source>
        <strain evidence="2 3">NPDC053399</strain>
    </source>
</reference>
<dbReference type="CDD" id="cd00161">
    <property type="entry name" value="beta-trefoil_Ricin-like"/>
    <property type="match status" value="1"/>
</dbReference>
<dbReference type="SMART" id="SM00458">
    <property type="entry name" value="RICIN"/>
    <property type="match status" value="1"/>
</dbReference>
<dbReference type="Pfam" id="PF14200">
    <property type="entry name" value="RicinB_lectin_2"/>
    <property type="match status" value="1"/>
</dbReference>
<dbReference type="Proteomes" id="UP001614394">
    <property type="component" value="Unassembled WGS sequence"/>
</dbReference>
<accession>A0ABW8C9Y5</accession>
<dbReference type="RefSeq" id="WP_399651985.1">
    <property type="nucleotide sequence ID" value="NZ_JBITYG010000006.1"/>
</dbReference>
<dbReference type="InterPro" id="IPR035992">
    <property type="entry name" value="Ricin_B-like_lectins"/>
</dbReference>
<dbReference type="EMBL" id="JBITYG010000006">
    <property type="protein sequence ID" value="MFI9103250.1"/>
    <property type="molecule type" value="Genomic_DNA"/>
</dbReference>
<evidence type="ECO:0000259" key="1">
    <source>
        <dbReference type="SMART" id="SM00458"/>
    </source>
</evidence>